<dbReference type="AlphaFoldDB" id="A0A0U4Y914"/>
<proteinExistence type="predicted"/>
<organism evidence="1 2">
    <name type="scientific">Acetobacter ghanensis</name>
    <dbReference type="NCBI Taxonomy" id="431306"/>
    <lineage>
        <taxon>Bacteria</taxon>
        <taxon>Pseudomonadati</taxon>
        <taxon>Pseudomonadota</taxon>
        <taxon>Alphaproteobacteria</taxon>
        <taxon>Acetobacterales</taxon>
        <taxon>Acetobacteraceae</taxon>
        <taxon>Acetobacter</taxon>
    </lineage>
</organism>
<protein>
    <submittedName>
        <fullName evidence="1">Uncharacterized protein</fullName>
    </submittedName>
</protein>
<dbReference type="PATRIC" id="fig|431306.5.peg.248"/>
<dbReference type="STRING" id="431306.AGA_298"/>
<sequence>MHRHQSLRRYEPDQVPRQNRMLLAAGSPRCLLKQKAGVASQFLAGTPLGYV</sequence>
<dbReference type="Proteomes" id="UP000068250">
    <property type="component" value="Chromosome I"/>
</dbReference>
<evidence type="ECO:0000313" key="2">
    <source>
        <dbReference type="Proteomes" id="UP000068250"/>
    </source>
</evidence>
<gene>
    <name evidence="1" type="ORF">AGA_298</name>
</gene>
<name>A0A0U4Y914_9PROT</name>
<evidence type="ECO:0000313" key="1">
    <source>
        <dbReference type="EMBL" id="CEF53588.1"/>
    </source>
</evidence>
<reference evidence="2" key="1">
    <citation type="submission" date="2014-09" db="EMBL/GenBank/DDBJ databases">
        <authorList>
            <person name="Illeghems K.G."/>
        </authorList>
    </citation>
    <scope>NUCLEOTIDE SEQUENCE [LARGE SCALE GENOMIC DNA]</scope>
    <source>
        <strain evidence="2">LMG 23848T</strain>
    </source>
</reference>
<dbReference type="EMBL" id="LN609302">
    <property type="protein sequence ID" value="CEF53588.1"/>
    <property type="molecule type" value="Genomic_DNA"/>
</dbReference>
<accession>A0A0U4Y914</accession>